<sequence>MAARATAEKKTVGQRSYRVACAAGDGAGFLLRKDSFTAGKHVSIMQDKSMQT</sequence>
<dbReference type="AlphaFoldDB" id="A0A7W9VWI6"/>
<accession>A0A7W9VWI6</accession>
<organism evidence="1 2">
    <name type="scientific">Aquamicrobium lusatiense</name>
    <dbReference type="NCBI Taxonomy" id="89772"/>
    <lineage>
        <taxon>Bacteria</taxon>
        <taxon>Pseudomonadati</taxon>
        <taxon>Pseudomonadota</taxon>
        <taxon>Alphaproteobacteria</taxon>
        <taxon>Hyphomicrobiales</taxon>
        <taxon>Phyllobacteriaceae</taxon>
        <taxon>Aquamicrobium</taxon>
    </lineage>
</organism>
<evidence type="ECO:0000313" key="2">
    <source>
        <dbReference type="Proteomes" id="UP000533306"/>
    </source>
</evidence>
<dbReference type="Proteomes" id="UP000533306">
    <property type="component" value="Unassembled WGS sequence"/>
</dbReference>
<proteinExistence type="predicted"/>
<gene>
    <name evidence="1" type="ORF">HNR59_003180</name>
</gene>
<evidence type="ECO:0000313" key="1">
    <source>
        <dbReference type="EMBL" id="MBB6013786.1"/>
    </source>
</evidence>
<name>A0A7W9VWI6_9HYPH</name>
<comment type="caution">
    <text evidence="1">The sequence shown here is derived from an EMBL/GenBank/DDBJ whole genome shotgun (WGS) entry which is preliminary data.</text>
</comment>
<reference evidence="1 2" key="1">
    <citation type="submission" date="2020-08" db="EMBL/GenBank/DDBJ databases">
        <title>Genomic Encyclopedia of Type Strains, Phase IV (KMG-IV): sequencing the most valuable type-strain genomes for metagenomic binning, comparative biology and taxonomic classification.</title>
        <authorList>
            <person name="Goeker M."/>
        </authorList>
    </citation>
    <scope>NUCLEOTIDE SEQUENCE [LARGE SCALE GENOMIC DNA]</scope>
    <source>
        <strain evidence="1 2">DSM 11099</strain>
    </source>
</reference>
<dbReference type="EMBL" id="JACHEU010000003">
    <property type="protein sequence ID" value="MBB6013786.1"/>
    <property type="molecule type" value="Genomic_DNA"/>
</dbReference>
<keyword evidence="2" id="KW-1185">Reference proteome</keyword>
<protein>
    <submittedName>
        <fullName evidence="1">Uncharacterized protein</fullName>
    </submittedName>
</protein>